<gene>
    <name evidence="2" type="ORF">EJB06_23515</name>
</gene>
<feature type="region of interest" description="Disordered" evidence="1">
    <location>
        <begin position="1"/>
        <end position="23"/>
    </location>
</feature>
<reference evidence="2 3" key="1">
    <citation type="submission" date="2018-12" db="EMBL/GenBank/DDBJ databases">
        <authorList>
            <person name="Yang E."/>
        </authorList>
    </citation>
    <scope>NUCLEOTIDE SEQUENCE [LARGE SCALE GENOMIC DNA]</scope>
    <source>
        <strain evidence="2 3">SOD</strain>
    </source>
</reference>
<name>A0A430HGH6_9BURK</name>
<protein>
    <submittedName>
        <fullName evidence="2">Uncharacterized protein</fullName>
    </submittedName>
</protein>
<accession>A0A430HGH6</accession>
<evidence type="ECO:0000256" key="1">
    <source>
        <dbReference type="SAM" id="MobiDB-lite"/>
    </source>
</evidence>
<dbReference type="OrthoDB" id="9814057at2"/>
<sequence length="215" mass="22218">MSILASDLFDETDSTMKPASPQHQPIELLRIDIPVPCSASWDDMRGDHRVRHCEGCNKNVVNLSAMPAVEGAALIAGNVDGDLCVRMDTRHDGSVVFSDAGDSARTTARLPWRGLPGMAGAAVLALSAAGCSTGEVQPIPAAATATIIPEPPLTVLMGAPPASVPEAADVAPPAPSASGLRQCEKDAVLQHLTGKPKAGHAMPYVLVDSKGSCVR</sequence>
<dbReference type="Proteomes" id="UP000278085">
    <property type="component" value="Unassembled WGS sequence"/>
</dbReference>
<comment type="caution">
    <text evidence="2">The sequence shown here is derived from an EMBL/GenBank/DDBJ whole genome shotgun (WGS) entry which is preliminary data.</text>
</comment>
<keyword evidence="3" id="KW-1185">Reference proteome</keyword>
<organism evidence="2 3">
    <name type="scientific">Massilia atriviolacea</name>
    <dbReference type="NCBI Taxonomy" id="2495579"/>
    <lineage>
        <taxon>Bacteria</taxon>
        <taxon>Pseudomonadati</taxon>
        <taxon>Pseudomonadota</taxon>
        <taxon>Betaproteobacteria</taxon>
        <taxon>Burkholderiales</taxon>
        <taxon>Oxalobacteraceae</taxon>
        <taxon>Telluria group</taxon>
        <taxon>Massilia</taxon>
    </lineage>
</organism>
<dbReference type="AlphaFoldDB" id="A0A430HGH6"/>
<evidence type="ECO:0000313" key="2">
    <source>
        <dbReference type="EMBL" id="RSZ56602.1"/>
    </source>
</evidence>
<proteinExistence type="predicted"/>
<evidence type="ECO:0000313" key="3">
    <source>
        <dbReference type="Proteomes" id="UP000278085"/>
    </source>
</evidence>
<dbReference type="EMBL" id="RXLQ01000014">
    <property type="protein sequence ID" value="RSZ56602.1"/>
    <property type="molecule type" value="Genomic_DNA"/>
</dbReference>
<dbReference type="RefSeq" id="WP_126076455.1">
    <property type="nucleotide sequence ID" value="NZ_CP051166.1"/>
</dbReference>